<accession>A0ACB6QFI4</accession>
<evidence type="ECO:0000313" key="1">
    <source>
        <dbReference type="EMBL" id="KAF2465723.1"/>
    </source>
</evidence>
<gene>
    <name evidence="1" type="ORF">BDR25DRAFT_360244</name>
</gene>
<keyword evidence="2" id="KW-1185">Reference proteome</keyword>
<reference evidence="1" key="1">
    <citation type="journal article" date="2020" name="Stud. Mycol.">
        <title>101 Dothideomycetes genomes: a test case for predicting lifestyles and emergence of pathogens.</title>
        <authorList>
            <person name="Haridas S."/>
            <person name="Albert R."/>
            <person name="Binder M."/>
            <person name="Bloem J."/>
            <person name="Labutti K."/>
            <person name="Salamov A."/>
            <person name="Andreopoulos B."/>
            <person name="Baker S."/>
            <person name="Barry K."/>
            <person name="Bills G."/>
            <person name="Bluhm B."/>
            <person name="Cannon C."/>
            <person name="Castanera R."/>
            <person name="Culley D."/>
            <person name="Daum C."/>
            <person name="Ezra D."/>
            <person name="Gonzalez J."/>
            <person name="Henrissat B."/>
            <person name="Kuo A."/>
            <person name="Liang C."/>
            <person name="Lipzen A."/>
            <person name="Lutzoni F."/>
            <person name="Magnuson J."/>
            <person name="Mondo S."/>
            <person name="Nolan M."/>
            <person name="Ohm R."/>
            <person name="Pangilinan J."/>
            <person name="Park H.-J."/>
            <person name="Ramirez L."/>
            <person name="Alfaro M."/>
            <person name="Sun H."/>
            <person name="Tritt A."/>
            <person name="Yoshinaga Y."/>
            <person name="Zwiers L.-H."/>
            <person name="Turgeon B."/>
            <person name="Goodwin S."/>
            <person name="Spatafora J."/>
            <person name="Crous P."/>
            <person name="Grigoriev I."/>
        </authorList>
    </citation>
    <scope>NUCLEOTIDE SEQUENCE</scope>
    <source>
        <strain evidence="1">ATCC 200398</strain>
    </source>
</reference>
<evidence type="ECO:0000313" key="2">
    <source>
        <dbReference type="Proteomes" id="UP000799755"/>
    </source>
</evidence>
<protein>
    <submittedName>
        <fullName evidence="1">Uncharacterized protein</fullName>
    </submittedName>
</protein>
<dbReference type="EMBL" id="MU003528">
    <property type="protein sequence ID" value="KAF2465723.1"/>
    <property type="molecule type" value="Genomic_DNA"/>
</dbReference>
<organism evidence="1 2">
    <name type="scientific">Lindgomyces ingoldianus</name>
    <dbReference type="NCBI Taxonomy" id="673940"/>
    <lineage>
        <taxon>Eukaryota</taxon>
        <taxon>Fungi</taxon>
        <taxon>Dikarya</taxon>
        <taxon>Ascomycota</taxon>
        <taxon>Pezizomycotina</taxon>
        <taxon>Dothideomycetes</taxon>
        <taxon>Pleosporomycetidae</taxon>
        <taxon>Pleosporales</taxon>
        <taxon>Lindgomycetaceae</taxon>
        <taxon>Lindgomyces</taxon>
    </lineage>
</organism>
<name>A0ACB6QFI4_9PLEO</name>
<proteinExistence type="predicted"/>
<dbReference type="Proteomes" id="UP000799755">
    <property type="component" value="Unassembled WGS sequence"/>
</dbReference>
<sequence length="363" mass="41432">MSDACSSSNAIGPREHPSYADAAPHRAALMEKGEDERGIARRRDSYLIDDQQALEFACIGCYVMHTPRLTLITSPNSYEDVKAVGGALSYFYRTLNVHLGQNAFVNVPRRCKIPMDVLRYLSLILQPKIGKTRVSAQSDDEFRSRAKYKDMNFETGRKDLTMVDWCVLLFSCSPPSSISRILHEDLGLEIYHMSPQSFPTQHNRKNPQPTQARKTPPKKRTGTQSVRQRAAREQTAWDSGKVHLDWLCGLRYTSPKYKESLFFWTGDCGLGYLDFAQSCEKNCACLAHDVYIETHFIIIERLAMPDHTVCCLPYPYHHANAKKKKKKKQGVNYQARFNRSVKAREESICPKSIQEQKTAKTKI</sequence>
<comment type="caution">
    <text evidence="1">The sequence shown here is derived from an EMBL/GenBank/DDBJ whole genome shotgun (WGS) entry which is preliminary data.</text>
</comment>